<dbReference type="InterPro" id="IPR016187">
    <property type="entry name" value="CTDL_fold"/>
</dbReference>
<keyword evidence="4" id="KW-1185">Reference proteome</keyword>
<dbReference type="Proteomes" id="UP000494165">
    <property type="component" value="Unassembled WGS sequence"/>
</dbReference>
<protein>
    <recommendedName>
        <fullName evidence="2">C-type lectin domain-containing protein</fullName>
    </recommendedName>
</protein>
<evidence type="ECO:0000313" key="4">
    <source>
        <dbReference type="Proteomes" id="UP000494165"/>
    </source>
</evidence>
<dbReference type="EMBL" id="CADEPI010000126">
    <property type="protein sequence ID" value="CAB3376294.1"/>
    <property type="molecule type" value="Genomic_DNA"/>
</dbReference>
<name>A0A8S1D5X7_9INSE</name>
<feature type="chain" id="PRO_5035826536" description="C-type lectin domain-containing protein" evidence="1">
    <location>
        <begin position="18"/>
        <end position="157"/>
    </location>
</feature>
<accession>A0A8S1D5X7</accession>
<dbReference type="PROSITE" id="PS50041">
    <property type="entry name" value="C_TYPE_LECTIN_2"/>
    <property type="match status" value="1"/>
</dbReference>
<dbReference type="Gene3D" id="3.10.100.10">
    <property type="entry name" value="Mannose-Binding Protein A, subunit A"/>
    <property type="match status" value="1"/>
</dbReference>
<dbReference type="InterPro" id="IPR016186">
    <property type="entry name" value="C-type_lectin-like/link_sf"/>
</dbReference>
<dbReference type="CDD" id="cd00037">
    <property type="entry name" value="CLECT"/>
    <property type="match status" value="1"/>
</dbReference>
<reference evidence="3 4" key="1">
    <citation type="submission" date="2020-04" db="EMBL/GenBank/DDBJ databases">
        <authorList>
            <person name="Alioto T."/>
            <person name="Alioto T."/>
            <person name="Gomez Garrido J."/>
        </authorList>
    </citation>
    <scope>NUCLEOTIDE SEQUENCE [LARGE SCALE GENOMIC DNA]</scope>
</reference>
<dbReference type="SUPFAM" id="SSF56436">
    <property type="entry name" value="C-type lectin-like"/>
    <property type="match status" value="1"/>
</dbReference>
<keyword evidence="1" id="KW-0732">Signal</keyword>
<dbReference type="Pfam" id="PF00059">
    <property type="entry name" value="Lectin_C"/>
    <property type="match status" value="1"/>
</dbReference>
<sequence length="157" mass="17978">MLRKLLLASLLANVVLGFVDDGQLSFRNKTYIIGSKKFSWYKAFTYCAEKGMHLLNLESINSNKWLTNYLDVKIHLGDMRDDLVPPYWVSAFCEQKSGRIRWVTPEVQPSGQEPIACTAQGKDEQSCILIYNNHAEHTMDKFDVSPCYNLSSFICEN</sequence>
<dbReference type="AlphaFoldDB" id="A0A8S1D5X7"/>
<evidence type="ECO:0000313" key="3">
    <source>
        <dbReference type="EMBL" id="CAB3376294.1"/>
    </source>
</evidence>
<comment type="caution">
    <text evidence="3">The sequence shown here is derived from an EMBL/GenBank/DDBJ whole genome shotgun (WGS) entry which is preliminary data.</text>
</comment>
<dbReference type="SMART" id="SM00034">
    <property type="entry name" value="CLECT"/>
    <property type="match status" value="1"/>
</dbReference>
<feature type="signal peptide" evidence="1">
    <location>
        <begin position="1"/>
        <end position="17"/>
    </location>
</feature>
<organism evidence="3 4">
    <name type="scientific">Cloeon dipterum</name>
    <dbReference type="NCBI Taxonomy" id="197152"/>
    <lineage>
        <taxon>Eukaryota</taxon>
        <taxon>Metazoa</taxon>
        <taxon>Ecdysozoa</taxon>
        <taxon>Arthropoda</taxon>
        <taxon>Hexapoda</taxon>
        <taxon>Insecta</taxon>
        <taxon>Pterygota</taxon>
        <taxon>Palaeoptera</taxon>
        <taxon>Ephemeroptera</taxon>
        <taxon>Pisciforma</taxon>
        <taxon>Baetidae</taxon>
        <taxon>Cloeon</taxon>
    </lineage>
</organism>
<gene>
    <name evidence="3" type="ORF">CLODIP_2_CD04914</name>
</gene>
<feature type="domain" description="C-type lectin" evidence="2">
    <location>
        <begin position="26"/>
        <end position="156"/>
    </location>
</feature>
<evidence type="ECO:0000256" key="1">
    <source>
        <dbReference type="SAM" id="SignalP"/>
    </source>
</evidence>
<dbReference type="InterPro" id="IPR001304">
    <property type="entry name" value="C-type_lectin-like"/>
</dbReference>
<evidence type="ECO:0000259" key="2">
    <source>
        <dbReference type="PROSITE" id="PS50041"/>
    </source>
</evidence>
<proteinExistence type="predicted"/>